<keyword evidence="3" id="KW-1185">Reference proteome</keyword>
<dbReference type="GeneTree" id="ENSGT00960000189819"/>
<proteinExistence type="predicted"/>
<evidence type="ECO:0000313" key="3">
    <source>
        <dbReference type="Proteomes" id="UP000694569"/>
    </source>
</evidence>
<reference evidence="2" key="2">
    <citation type="submission" date="2025-09" db="UniProtKB">
        <authorList>
            <consortium name="Ensembl"/>
        </authorList>
    </citation>
    <scope>IDENTIFICATION</scope>
</reference>
<organism evidence="2 3">
    <name type="scientific">Leptobrachium leishanense</name>
    <name type="common">Leishan spiny toad</name>
    <dbReference type="NCBI Taxonomy" id="445787"/>
    <lineage>
        <taxon>Eukaryota</taxon>
        <taxon>Metazoa</taxon>
        <taxon>Chordata</taxon>
        <taxon>Craniata</taxon>
        <taxon>Vertebrata</taxon>
        <taxon>Euteleostomi</taxon>
        <taxon>Amphibia</taxon>
        <taxon>Batrachia</taxon>
        <taxon>Anura</taxon>
        <taxon>Pelobatoidea</taxon>
        <taxon>Megophryidae</taxon>
        <taxon>Leptobrachium</taxon>
    </lineage>
</organism>
<evidence type="ECO:0000313" key="2">
    <source>
        <dbReference type="Ensembl" id="ENSLLEP00000001282.1"/>
    </source>
</evidence>
<name>A0A8C5LS66_9ANUR</name>
<dbReference type="Ensembl" id="ENSLLET00000001349.1">
    <property type="protein sequence ID" value="ENSLLEP00000001282.1"/>
    <property type="gene ID" value="ENSLLEG00000000840.1"/>
</dbReference>
<dbReference type="Proteomes" id="UP000694569">
    <property type="component" value="Unplaced"/>
</dbReference>
<feature type="compositionally biased region" description="Polar residues" evidence="1">
    <location>
        <begin position="50"/>
        <end position="63"/>
    </location>
</feature>
<accession>A0A8C5LS66</accession>
<feature type="compositionally biased region" description="Basic residues" evidence="1">
    <location>
        <begin position="88"/>
        <end position="98"/>
    </location>
</feature>
<sequence>MLNNPLSSSTSDHKPVSALLHEMSSGIMTSVATFTLSTDRKDPPDPPISLRSSHSPTKTAISHSQQSKPSPTSSPLKSSPSQSPLKSPCHHSPSRRHSPQSQQMPVAPGPTWSELLEARRRLMVVEGQRQAICALEMRVQQVQYVFLQTELRVARQREALARLVEAAGRAEVQATVHGQRIRRALRKHKPRLLACALCVPWGTRSERRSGQHARHPRCAFFQGRVPVLRGCAGGEDVGVRD</sequence>
<protein>
    <submittedName>
        <fullName evidence="2">Uncharacterized protein</fullName>
    </submittedName>
</protein>
<dbReference type="AlphaFoldDB" id="A0A8C5LS66"/>
<dbReference type="OrthoDB" id="9909452at2759"/>
<feature type="region of interest" description="Disordered" evidence="1">
    <location>
        <begin position="34"/>
        <end position="109"/>
    </location>
</feature>
<evidence type="ECO:0000256" key="1">
    <source>
        <dbReference type="SAM" id="MobiDB-lite"/>
    </source>
</evidence>
<reference evidence="2" key="1">
    <citation type="submission" date="2025-08" db="UniProtKB">
        <authorList>
            <consortium name="Ensembl"/>
        </authorList>
    </citation>
    <scope>IDENTIFICATION</scope>
</reference>
<feature type="compositionally biased region" description="Low complexity" evidence="1">
    <location>
        <begin position="64"/>
        <end position="87"/>
    </location>
</feature>